<comment type="caution">
    <text evidence="2">The sequence shown here is derived from an EMBL/GenBank/DDBJ whole genome shotgun (WGS) entry which is preliminary data.</text>
</comment>
<name>A0ABN2M304_9MICO</name>
<dbReference type="Proteomes" id="UP001499938">
    <property type="component" value="Unassembled WGS sequence"/>
</dbReference>
<evidence type="ECO:0000313" key="2">
    <source>
        <dbReference type="EMBL" id="GAA1806134.1"/>
    </source>
</evidence>
<gene>
    <name evidence="2" type="ORF">GCM10009811_32090</name>
</gene>
<dbReference type="EMBL" id="BAAAPO010000051">
    <property type="protein sequence ID" value="GAA1806134.1"/>
    <property type="molecule type" value="Genomic_DNA"/>
</dbReference>
<organism evidence="2 3">
    <name type="scientific">Nostocoides veronense</name>
    <dbReference type="NCBI Taxonomy" id="330836"/>
    <lineage>
        <taxon>Bacteria</taxon>
        <taxon>Bacillati</taxon>
        <taxon>Actinomycetota</taxon>
        <taxon>Actinomycetes</taxon>
        <taxon>Micrococcales</taxon>
        <taxon>Intrasporangiaceae</taxon>
        <taxon>Nostocoides</taxon>
    </lineage>
</organism>
<keyword evidence="3" id="KW-1185">Reference proteome</keyword>
<dbReference type="RefSeq" id="WP_344087841.1">
    <property type="nucleotide sequence ID" value="NZ_BAAAPO010000051.1"/>
</dbReference>
<evidence type="ECO:0000313" key="3">
    <source>
        <dbReference type="Proteomes" id="UP001499938"/>
    </source>
</evidence>
<feature type="region of interest" description="Disordered" evidence="1">
    <location>
        <begin position="1"/>
        <end position="25"/>
    </location>
</feature>
<sequence length="259" mass="28646">MPDQDDRRWAEDSDEDAGRPAGQVERKPLVDIRAVRIAAHANDGAALLAALTDVEIDSALQQIGTALVQVYASTSAEDRPRLKPVMLSVRNRLAMRRGEGDELLAEDLLAVTNGAESALRGVPVNLDDLDVAMSTGGFDEPGGYLNTETGEVVPAFLTNEEETDDATDVEGPEWIYVEPDDSRTQWRDMEAFAETVTDPALRDHFLRAITGKGAFRRFKDVLHQDADEQTRARWFLERDDAKLGRARELLARHGIRPAP</sequence>
<feature type="compositionally biased region" description="Basic and acidic residues" evidence="1">
    <location>
        <begin position="1"/>
        <end position="11"/>
    </location>
</feature>
<protein>
    <submittedName>
        <fullName evidence="2">Uncharacterized protein</fullName>
    </submittedName>
</protein>
<accession>A0ABN2M304</accession>
<evidence type="ECO:0000256" key="1">
    <source>
        <dbReference type="SAM" id="MobiDB-lite"/>
    </source>
</evidence>
<proteinExistence type="predicted"/>
<reference evidence="2 3" key="1">
    <citation type="journal article" date="2019" name="Int. J. Syst. Evol. Microbiol.">
        <title>The Global Catalogue of Microorganisms (GCM) 10K type strain sequencing project: providing services to taxonomists for standard genome sequencing and annotation.</title>
        <authorList>
            <consortium name="The Broad Institute Genomics Platform"/>
            <consortium name="The Broad Institute Genome Sequencing Center for Infectious Disease"/>
            <person name="Wu L."/>
            <person name="Ma J."/>
        </authorList>
    </citation>
    <scope>NUCLEOTIDE SEQUENCE [LARGE SCALE GENOMIC DNA]</scope>
    <source>
        <strain evidence="2 3">JCM 15592</strain>
    </source>
</reference>